<keyword evidence="1" id="KW-0472">Membrane</keyword>
<reference evidence="3" key="1">
    <citation type="journal article" date="2019" name="Int. J. Syst. Evol. Microbiol.">
        <title>The Global Catalogue of Microorganisms (GCM) 10K type strain sequencing project: providing services to taxonomists for standard genome sequencing and annotation.</title>
        <authorList>
            <consortium name="The Broad Institute Genomics Platform"/>
            <consortium name="The Broad Institute Genome Sequencing Center for Infectious Disease"/>
            <person name="Wu L."/>
            <person name="Ma J."/>
        </authorList>
    </citation>
    <scope>NUCLEOTIDE SEQUENCE [LARGE SCALE GENOMIC DNA]</scope>
    <source>
        <strain evidence="3">CGMCC 1.12376</strain>
    </source>
</reference>
<proteinExistence type="predicted"/>
<dbReference type="RefSeq" id="WP_379599495.1">
    <property type="nucleotide sequence ID" value="NZ_JBHUDE010000166.1"/>
</dbReference>
<feature type="transmembrane region" description="Helical" evidence="1">
    <location>
        <begin position="16"/>
        <end position="41"/>
    </location>
</feature>
<protein>
    <submittedName>
        <fullName evidence="2">YqhR family membrane protein</fullName>
    </submittedName>
</protein>
<feature type="transmembrane region" description="Helical" evidence="1">
    <location>
        <begin position="65"/>
        <end position="85"/>
    </location>
</feature>
<organism evidence="2 3">
    <name type="scientific">Oceanobacillus luteolus</name>
    <dbReference type="NCBI Taxonomy" id="1274358"/>
    <lineage>
        <taxon>Bacteria</taxon>
        <taxon>Bacillati</taxon>
        <taxon>Bacillota</taxon>
        <taxon>Bacilli</taxon>
        <taxon>Bacillales</taxon>
        <taxon>Bacillaceae</taxon>
        <taxon>Oceanobacillus</taxon>
    </lineage>
</organism>
<comment type="caution">
    <text evidence="2">The sequence shown here is derived from an EMBL/GenBank/DDBJ whole genome shotgun (WGS) entry which is preliminary data.</text>
</comment>
<gene>
    <name evidence="2" type="ORF">ACFSBH_20605</name>
</gene>
<accession>A0ABW4HYL7</accession>
<name>A0ABW4HYL7_9BACI</name>
<sequence>MENDNKSAQIPSTGTLFVRALVIGLVGGFIWSALLAVSYYFNFSEISPKTYLLKPWVQEGWVDRFSGHVIAIIIASILSLVPAVIYHMIFRKIDSMWVGVGYGIVLWTIVFFLLQPIFPYTKRMLELDANTWITTLCVFILYGLFVGYSISYDYHEMQIRSLEQKTES</sequence>
<dbReference type="EMBL" id="JBHUDE010000166">
    <property type="protein sequence ID" value="MFD1610020.1"/>
    <property type="molecule type" value="Genomic_DNA"/>
</dbReference>
<dbReference type="Proteomes" id="UP001597221">
    <property type="component" value="Unassembled WGS sequence"/>
</dbReference>
<keyword evidence="1" id="KW-1133">Transmembrane helix</keyword>
<evidence type="ECO:0000313" key="2">
    <source>
        <dbReference type="EMBL" id="MFD1610020.1"/>
    </source>
</evidence>
<feature type="transmembrane region" description="Helical" evidence="1">
    <location>
        <begin position="130"/>
        <end position="150"/>
    </location>
</feature>
<dbReference type="Pfam" id="PF11085">
    <property type="entry name" value="YqhR"/>
    <property type="match status" value="1"/>
</dbReference>
<keyword evidence="1" id="KW-0812">Transmembrane</keyword>
<evidence type="ECO:0000313" key="3">
    <source>
        <dbReference type="Proteomes" id="UP001597221"/>
    </source>
</evidence>
<dbReference type="InterPro" id="IPR024563">
    <property type="entry name" value="YqhR"/>
</dbReference>
<feature type="transmembrane region" description="Helical" evidence="1">
    <location>
        <begin position="97"/>
        <end position="118"/>
    </location>
</feature>
<evidence type="ECO:0000256" key="1">
    <source>
        <dbReference type="SAM" id="Phobius"/>
    </source>
</evidence>
<keyword evidence="3" id="KW-1185">Reference proteome</keyword>